<protein>
    <recommendedName>
        <fullName evidence="3">RBR-type E3 ubiquitin transferase</fullName>
        <ecNumber evidence="3">2.3.2.31</ecNumber>
    </recommendedName>
</protein>
<dbReference type="InterPro" id="IPR013083">
    <property type="entry name" value="Znf_RING/FYVE/PHD"/>
</dbReference>
<proteinExistence type="predicted"/>
<dbReference type="Gene3D" id="1.20.120.1750">
    <property type="match status" value="1"/>
</dbReference>
<dbReference type="SUPFAM" id="SSF57850">
    <property type="entry name" value="RING/U-box"/>
    <property type="match status" value="3"/>
</dbReference>
<evidence type="ECO:0000256" key="6">
    <source>
        <dbReference type="ARBA" id="ARBA00022737"/>
    </source>
</evidence>
<dbReference type="InterPro" id="IPR006575">
    <property type="entry name" value="RWD_dom"/>
</dbReference>
<reference evidence="12 13" key="1">
    <citation type="submission" date="2015-08" db="EMBL/GenBank/DDBJ databases">
        <title>The genome of the Asian arowana (Scleropages formosus).</title>
        <authorList>
            <person name="Tan M.H."/>
            <person name="Gan H.M."/>
            <person name="Croft L.J."/>
            <person name="Austin C.M."/>
        </authorList>
    </citation>
    <scope>NUCLEOTIDE SEQUENCE [LARGE SCALE GENOMIC DNA]</scope>
    <source>
        <strain evidence="12">Aro1</strain>
    </source>
</reference>
<dbReference type="Pfam" id="PF05773">
    <property type="entry name" value="RWD"/>
    <property type="match status" value="1"/>
</dbReference>
<dbReference type="GO" id="GO:0016567">
    <property type="term" value="P:protein ubiquitination"/>
    <property type="evidence" value="ECO:0007669"/>
    <property type="project" value="InterPro"/>
</dbReference>
<dbReference type="PROSITE" id="PS50908">
    <property type="entry name" value="RWD"/>
    <property type="match status" value="1"/>
</dbReference>
<dbReference type="CDD" id="cd20354">
    <property type="entry name" value="Rcat_RBR_RNF14"/>
    <property type="match status" value="1"/>
</dbReference>
<evidence type="ECO:0000256" key="7">
    <source>
        <dbReference type="ARBA" id="ARBA00022771"/>
    </source>
</evidence>
<dbReference type="InterPro" id="IPR031128">
    <property type="entry name" value="RNF14_RING-HC_Zfn"/>
</dbReference>
<dbReference type="AlphaFoldDB" id="A0A0P7WMB5"/>
<dbReference type="Gene3D" id="2.20.25.20">
    <property type="match status" value="1"/>
</dbReference>
<dbReference type="GO" id="GO:0061630">
    <property type="term" value="F:ubiquitin protein ligase activity"/>
    <property type="evidence" value="ECO:0007669"/>
    <property type="project" value="UniProtKB-EC"/>
</dbReference>
<comment type="catalytic activity">
    <reaction evidence="1">
        <text>[E2 ubiquitin-conjugating enzyme]-S-ubiquitinyl-L-cysteine + [acceptor protein]-L-lysine = [E2 ubiquitin-conjugating enzyme]-L-cysteine + [acceptor protein]-N(6)-ubiquitinyl-L-lysine.</text>
        <dbReference type="EC" id="2.3.2.31"/>
    </reaction>
</comment>
<gene>
    <name evidence="12" type="ORF">Z043_116837</name>
</gene>
<dbReference type="Pfam" id="PF22191">
    <property type="entry name" value="IBR_1"/>
    <property type="match status" value="1"/>
</dbReference>
<evidence type="ECO:0000259" key="10">
    <source>
        <dbReference type="PROSITE" id="PS50908"/>
    </source>
</evidence>
<evidence type="ECO:0000256" key="3">
    <source>
        <dbReference type="ARBA" id="ARBA00012251"/>
    </source>
</evidence>
<name>A0A0P7WMB5_SCLFO</name>
<evidence type="ECO:0000313" key="13">
    <source>
        <dbReference type="Proteomes" id="UP000034805"/>
    </source>
</evidence>
<dbReference type="InterPro" id="IPR016135">
    <property type="entry name" value="UBQ-conjugating_enzyme/RWD"/>
</dbReference>
<feature type="domain" description="RING-type" evidence="11">
    <location>
        <begin position="254"/>
        <end position="524"/>
    </location>
</feature>
<evidence type="ECO:0000256" key="8">
    <source>
        <dbReference type="ARBA" id="ARBA00022786"/>
    </source>
</evidence>
<dbReference type="Proteomes" id="UP000034805">
    <property type="component" value="Unassembled WGS sequence"/>
</dbReference>
<comment type="pathway">
    <text evidence="2">Protein modification; protein ubiquitination.</text>
</comment>
<keyword evidence="9" id="KW-0862">Zinc</keyword>
<dbReference type="GO" id="GO:0008270">
    <property type="term" value="F:zinc ion binding"/>
    <property type="evidence" value="ECO:0007669"/>
    <property type="project" value="UniProtKB-KW"/>
</dbReference>
<dbReference type="InterPro" id="IPR017907">
    <property type="entry name" value="Znf_RING_CS"/>
</dbReference>
<evidence type="ECO:0000259" key="11">
    <source>
        <dbReference type="PROSITE" id="PS51873"/>
    </source>
</evidence>
<evidence type="ECO:0000256" key="2">
    <source>
        <dbReference type="ARBA" id="ARBA00004906"/>
    </source>
</evidence>
<dbReference type="Pfam" id="PF01485">
    <property type="entry name" value="IBR"/>
    <property type="match status" value="1"/>
</dbReference>
<dbReference type="EMBL" id="JARO02006778">
    <property type="protein sequence ID" value="KPP64784.1"/>
    <property type="molecule type" value="Genomic_DNA"/>
</dbReference>
<feature type="domain" description="RWD" evidence="10">
    <location>
        <begin position="74"/>
        <end position="193"/>
    </location>
</feature>
<dbReference type="EC" id="2.3.2.31" evidence="3"/>
<keyword evidence="5" id="KW-0479">Metal-binding</keyword>
<dbReference type="PROSITE" id="PS00518">
    <property type="entry name" value="ZF_RING_1"/>
    <property type="match status" value="1"/>
</dbReference>
<dbReference type="PROSITE" id="PS51873">
    <property type="entry name" value="TRIAD"/>
    <property type="match status" value="1"/>
</dbReference>
<keyword evidence="6" id="KW-0677">Repeat</keyword>
<dbReference type="PANTHER" id="PTHR11685">
    <property type="entry name" value="RBR FAMILY RING FINGER AND IBR DOMAIN-CONTAINING"/>
    <property type="match status" value="1"/>
</dbReference>
<dbReference type="InterPro" id="IPR002867">
    <property type="entry name" value="IBR_dom"/>
</dbReference>
<evidence type="ECO:0000256" key="5">
    <source>
        <dbReference type="ARBA" id="ARBA00022723"/>
    </source>
</evidence>
<dbReference type="SUPFAM" id="SSF54495">
    <property type="entry name" value="UBC-like"/>
    <property type="match status" value="1"/>
</dbReference>
<dbReference type="STRING" id="113540.ENSSFOP00015035714"/>
<dbReference type="Gene3D" id="3.10.110.10">
    <property type="entry name" value="Ubiquitin Conjugating Enzyme"/>
    <property type="match status" value="1"/>
</dbReference>
<dbReference type="CDD" id="cd16628">
    <property type="entry name" value="RING-HC_RBR_RNF14"/>
    <property type="match status" value="1"/>
</dbReference>
<evidence type="ECO:0000256" key="1">
    <source>
        <dbReference type="ARBA" id="ARBA00001798"/>
    </source>
</evidence>
<keyword evidence="7" id="KW-0863">Zinc-finger</keyword>
<dbReference type="CDD" id="cd20341">
    <property type="entry name" value="BRcat_RBR_RNF14"/>
    <property type="match status" value="1"/>
</dbReference>
<organism evidence="12 13">
    <name type="scientific">Scleropages formosus</name>
    <name type="common">Asian bonytongue</name>
    <name type="synonym">Osteoglossum formosum</name>
    <dbReference type="NCBI Taxonomy" id="113540"/>
    <lineage>
        <taxon>Eukaryota</taxon>
        <taxon>Metazoa</taxon>
        <taxon>Chordata</taxon>
        <taxon>Craniata</taxon>
        <taxon>Vertebrata</taxon>
        <taxon>Euteleostomi</taxon>
        <taxon>Actinopterygii</taxon>
        <taxon>Neopterygii</taxon>
        <taxon>Teleostei</taxon>
        <taxon>Osteoglossocephala</taxon>
        <taxon>Osteoglossomorpha</taxon>
        <taxon>Osteoglossiformes</taxon>
        <taxon>Osteoglossidae</taxon>
        <taxon>Scleropages</taxon>
    </lineage>
</organism>
<keyword evidence="8" id="KW-0833">Ubl conjugation pathway</keyword>
<evidence type="ECO:0000313" key="12">
    <source>
        <dbReference type="EMBL" id="KPP64784.1"/>
    </source>
</evidence>
<dbReference type="CDD" id="cd23820">
    <property type="entry name" value="RWD_RNF14"/>
    <property type="match status" value="1"/>
</dbReference>
<evidence type="ECO:0000256" key="9">
    <source>
        <dbReference type="ARBA" id="ARBA00022833"/>
    </source>
</evidence>
<dbReference type="InterPro" id="IPR047548">
    <property type="entry name" value="Rcat_RBR_RNF14"/>
</dbReference>
<keyword evidence="4" id="KW-0808">Transferase</keyword>
<comment type="caution">
    <text evidence="12">The sequence shown here is derived from an EMBL/GenBank/DDBJ whole genome shotgun (WGS) entry which is preliminary data.</text>
</comment>
<evidence type="ECO:0000256" key="4">
    <source>
        <dbReference type="ARBA" id="ARBA00022679"/>
    </source>
</evidence>
<accession>A0A0P7WMB5</accession>
<sequence>MSTTANGPTSAPHIETAFANLLVRVNTSPYVSERFVEAALENSVCPVFSSPHLSSLVQKSIPQTMTDDREAQEDELLALASIYYQEFQKFGSKSGGEIRVSVELPQDFKVAIRTGDIYREYAVSFLPPLVLNFELPVDYPSNSSPVFKLNCKWLSPSQLEGLQQHLKDLWEEGQGSVILFSWIQFLKEELLSFLQIQSPLEVYGDNETKENCSAEKVHLAQGDPLGQEASSMSDILLELLDFDEAERQRAFDNQVFSCGVCFSEKLGSDCMCFRDCDHVYCRACLAEFIALRIRDGQLKAGSLVTMLFLQVKQLLSEELFLRYDRLLLQSSLDKMTDITYCPRQTCAAPVLLEHEGKVALCPVCAYAFCPLCRRGYHGTSGCRSNIPQIEGTEDGAYVQTPQKGAAFFQPPAPPSRTCSICGRTHCSPMSLTAEGLQALWEDYATGSKERKKVLEKRYGKGIFEMTISDHLSSVWIGENSKDCPVCKAHIQKNYGCNRMTCISCSSTFCWNCLTVLHNRQSCCK</sequence>
<dbReference type="InterPro" id="IPR031127">
    <property type="entry name" value="E3_UB_ligase_RBR"/>
</dbReference>
<dbReference type="InterPro" id="IPR044066">
    <property type="entry name" value="TRIAD_supradom"/>
</dbReference>
<dbReference type="Gene3D" id="3.30.40.10">
    <property type="entry name" value="Zinc/RING finger domain, C3HC4 (zinc finger)"/>
    <property type="match status" value="1"/>
</dbReference>
<dbReference type="SMART" id="SM00591">
    <property type="entry name" value="RWD"/>
    <property type="match status" value="1"/>
</dbReference>
<dbReference type="SMART" id="SM00647">
    <property type="entry name" value="IBR"/>
    <property type="match status" value="2"/>
</dbReference>